<dbReference type="CDD" id="cd07380">
    <property type="entry name" value="MPP_CWF19_N"/>
    <property type="match status" value="1"/>
</dbReference>
<dbReference type="GO" id="GO:0000398">
    <property type="term" value="P:mRNA splicing, via spliceosome"/>
    <property type="evidence" value="ECO:0007669"/>
    <property type="project" value="TreeGrafter"/>
</dbReference>
<gene>
    <name evidence="1" type="ORF">KI387_000127</name>
</gene>
<dbReference type="InterPro" id="IPR040194">
    <property type="entry name" value="Cwf19-like"/>
</dbReference>
<reference evidence="1 2" key="1">
    <citation type="journal article" date="2021" name="Nat. Plants">
        <title>The Taxus genome provides insights into paclitaxel biosynthesis.</title>
        <authorList>
            <person name="Xiong X."/>
            <person name="Gou J."/>
            <person name="Liao Q."/>
            <person name="Li Y."/>
            <person name="Zhou Q."/>
            <person name="Bi G."/>
            <person name="Li C."/>
            <person name="Du R."/>
            <person name="Wang X."/>
            <person name="Sun T."/>
            <person name="Guo L."/>
            <person name="Liang H."/>
            <person name="Lu P."/>
            <person name="Wu Y."/>
            <person name="Zhang Z."/>
            <person name="Ro D.K."/>
            <person name="Shang Y."/>
            <person name="Huang S."/>
            <person name="Yan J."/>
        </authorList>
    </citation>
    <scope>NUCLEOTIDE SEQUENCE [LARGE SCALE GENOMIC DNA]</scope>
    <source>
        <strain evidence="1">Ta-2019</strain>
    </source>
</reference>
<proteinExistence type="predicted"/>
<evidence type="ECO:0000313" key="1">
    <source>
        <dbReference type="EMBL" id="KAH9328019.1"/>
    </source>
</evidence>
<dbReference type="PANTHER" id="PTHR12072:SF4">
    <property type="entry name" value="CWF19-LIKE PROTEIN 1"/>
    <property type="match status" value="1"/>
</dbReference>
<accession>A0AA38GST2</accession>
<dbReference type="Proteomes" id="UP000824469">
    <property type="component" value="Unassembled WGS sequence"/>
</dbReference>
<dbReference type="GO" id="GO:0061632">
    <property type="term" value="F:RNA lariat debranching enzyme activator activity"/>
    <property type="evidence" value="ECO:0007669"/>
    <property type="project" value="TreeGrafter"/>
</dbReference>
<dbReference type="GO" id="GO:0071014">
    <property type="term" value="C:post-mRNA release spliceosomal complex"/>
    <property type="evidence" value="ECO:0007669"/>
    <property type="project" value="TreeGrafter"/>
</dbReference>
<keyword evidence="2" id="KW-1185">Reference proteome</keyword>
<dbReference type="OMA" id="ANEGFKM"/>
<evidence type="ECO:0000313" key="2">
    <source>
        <dbReference type="Proteomes" id="UP000824469"/>
    </source>
</evidence>
<protein>
    <recommendedName>
        <fullName evidence="3">Zinc finger CCCH domain-containing protein 64</fullName>
    </recommendedName>
</protein>
<comment type="caution">
    <text evidence="1">The sequence shown here is derived from an EMBL/GenBank/DDBJ whole genome shotgun (WGS) entry which is preliminary data.</text>
</comment>
<dbReference type="AlphaFoldDB" id="A0AA38GST2"/>
<name>A0AA38GST2_TAXCH</name>
<organism evidence="1 2">
    <name type="scientific">Taxus chinensis</name>
    <name type="common">Chinese yew</name>
    <name type="synonym">Taxus wallichiana var. chinensis</name>
    <dbReference type="NCBI Taxonomy" id="29808"/>
    <lineage>
        <taxon>Eukaryota</taxon>
        <taxon>Viridiplantae</taxon>
        <taxon>Streptophyta</taxon>
        <taxon>Embryophyta</taxon>
        <taxon>Tracheophyta</taxon>
        <taxon>Spermatophyta</taxon>
        <taxon>Pinopsida</taxon>
        <taxon>Pinidae</taxon>
        <taxon>Conifers II</taxon>
        <taxon>Cupressales</taxon>
        <taxon>Taxaceae</taxon>
        <taxon>Taxus</taxon>
    </lineage>
</organism>
<dbReference type="EMBL" id="JAHRHJ020000001">
    <property type="protein sequence ID" value="KAH9328019.1"/>
    <property type="molecule type" value="Genomic_DNA"/>
</dbReference>
<evidence type="ECO:0008006" key="3">
    <source>
        <dbReference type="Google" id="ProtNLM"/>
    </source>
</evidence>
<feature type="non-terminal residue" evidence="1">
    <location>
        <position position="190"/>
    </location>
</feature>
<sequence>DSNMAPRILLCGDVLGRLNALFKRVATVNKANGPFDALLCVGQFFPNHVEELDEMKQYVQGQQEIPLPTYFIGDFGEGVASVLCAAKLKSAEQGFKMEGIPVCNNIYWLKGSGKFILHGLSIAYLAGRSSSSGSAVGVYGEDDIDALRAFAEESGIVDLFLTYPYAPPGIEHLSGGNAVISELVKELKPR</sequence>
<dbReference type="PANTHER" id="PTHR12072">
    <property type="entry name" value="CWF19, CELL CYCLE CONTROL PROTEIN"/>
    <property type="match status" value="1"/>
</dbReference>